<dbReference type="PANTHER" id="PTHR33908:SF3">
    <property type="entry name" value="UNDECAPRENYL PHOSPHATE-ALPHA-4-AMINO-4-DEOXY-L-ARABINOSE ARABINOSYL TRANSFERASE"/>
    <property type="match status" value="1"/>
</dbReference>
<evidence type="ECO:0000256" key="8">
    <source>
        <dbReference type="SAM" id="MobiDB-lite"/>
    </source>
</evidence>
<comment type="caution">
    <text evidence="11">The sequence shown here is derived from an EMBL/GenBank/DDBJ whole genome shotgun (WGS) entry which is preliminary data.</text>
</comment>
<accession>A0ABW5G2D5</accession>
<keyword evidence="7 9" id="KW-0472">Membrane</keyword>
<keyword evidence="4 11" id="KW-0808">Transferase</keyword>
<feature type="transmembrane region" description="Helical" evidence="9">
    <location>
        <begin position="111"/>
        <end position="132"/>
    </location>
</feature>
<feature type="compositionally biased region" description="Gly residues" evidence="8">
    <location>
        <begin position="315"/>
        <end position="324"/>
    </location>
</feature>
<organism evidence="11 12">
    <name type="scientific">Amycolatopsis pigmentata</name>
    <dbReference type="NCBI Taxonomy" id="450801"/>
    <lineage>
        <taxon>Bacteria</taxon>
        <taxon>Bacillati</taxon>
        <taxon>Actinomycetota</taxon>
        <taxon>Actinomycetes</taxon>
        <taxon>Pseudonocardiales</taxon>
        <taxon>Pseudonocardiaceae</taxon>
        <taxon>Amycolatopsis</taxon>
    </lineage>
</organism>
<evidence type="ECO:0000256" key="9">
    <source>
        <dbReference type="SAM" id="Phobius"/>
    </source>
</evidence>
<protein>
    <submittedName>
        <fullName evidence="11">ArnT family glycosyltransferase</fullName>
        <ecNumber evidence="11">2.4.-.-</ecNumber>
    </submittedName>
</protein>
<feature type="transmembrane region" description="Helical" evidence="9">
    <location>
        <begin position="139"/>
        <end position="162"/>
    </location>
</feature>
<feature type="transmembrane region" description="Helical" evidence="9">
    <location>
        <begin position="504"/>
        <end position="526"/>
    </location>
</feature>
<feature type="region of interest" description="Disordered" evidence="8">
    <location>
        <begin position="1"/>
        <end position="22"/>
    </location>
</feature>
<keyword evidence="12" id="KW-1185">Reference proteome</keyword>
<feature type="domain" description="Glycosyltransferase RgtA/B/C/D-like" evidence="10">
    <location>
        <begin position="102"/>
        <end position="251"/>
    </location>
</feature>
<feature type="transmembrane region" description="Helical" evidence="9">
    <location>
        <begin position="476"/>
        <end position="497"/>
    </location>
</feature>
<comment type="subcellular location">
    <subcellularLocation>
        <location evidence="1">Cell membrane</location>
        <topology evidence="1">Multi-pass membrane protein</topology>
    </subcellularLocation>
</comment>
<evidence type="ECO:0000259" key="10">
    <source>
        <dbReference type="Pfam" id="PF13231"/>
    </source>
</evidence>
<name>A0ABW5G2D5_9PSEU</name>
<keyword evidence="6 9" id="KW-1133">Transmembrane helix</keyword>
<evidence type="ECO:0000256" key="5">
    <source>
        <dbReference type="ARBA" id="ARBA00022692"/>
    </source>
</evidence>
<evidence type="ECO:0000313" key="12">
    <source>
        <dbReference type="Proteomes" id="UP001597417"/>
    </source>
</evidence>
<dbReference type="Proteomes" id="UP001597417">
    <property type="component" value="Unassembled WGS sequence"/>
</dbReference>
<feature type="transmembrane region" description="Helical" evidence="9">
    <location>
        <begin position="237"/>
        <end position="257"/>
    </location>
</feature>
<sequence length="554" mass="58146">MSETLTHPPLPSEGSAPEGRTDRWAVWRSPAGQPRWARPALLGIAAAATVLYAWNLPRADYAPLYSQAVKGMSESWKALLYGAVDANATVTLDKLAGSFVPQAISARIFGYHAWSLALPQVIEGVISVLVMYRVVRRWAGVVPGLLAAGIFAFTPVAASMFGHSMEDGALVMCLVLAADAYQRAAREARLRSLVWAGVWVGLGFQAKMLQAWMILPALAIGYLLTAPTGLRRRLKHLGVAGVVMVVVSLSWIALYTFTPASARPAINGTTNNSAITMVFGHNGLGRLGINLPGTVPNNGRVRAVVGPGQHLTPGELGGARGNGPDGPPGEAPDAGPKAGGDPATGPKEGGAWNQLLAGRLGIAIGWLYPLTLLALLCGLWWRRHAERTDPERGGMVMWGVWLVTFGLAFSVTAVPHTAYVASLAPPVAALSGMGIVWFWRAYRGGGGQAWLLPLVIVAEMVWVAWLWSGYPGFLPWAFWSTLVLGAAAIVLLALARVAKPASTAVVTAGLTVGVAAILAAPATYAASVLDPEYSGNSFDANAGPVVVKGVEQGG</sequence>
<feature type="transmembrane region" description="Helical" evidence="9">
    <location>
        <begin position="393"/>
        <end position="413"/>
    </location>
</feature>
<evidence type="ECO:0000256" key="6">
    <source>
        <dbReference type="ARBA" id="ARBA00022989"/>
    </source>
</evidence>
<evidence type="ECO:0000313" key="11">
    <source>
        <dbReference type="EMBL" id="MFD2420202.1"/>
    </source>
</evidence>
<feature type="region of interest" description="Disordered" evidence="8">
    <location>
        <begin position="312"/>
        <end position="347"/>
    </location>
</feature>
<evidence type="ECO:0000256" key="1">
    <source>
        <dbReference type="ARBA" id="ARBA00004651"/>
    </source>
</evidence>
<dbReference type="InterPro" id="IPR038731">
    <property type="entry name" value="RgtA/B/C-like"/>
</dbReference>
<dbReference type="InterPro" id="IPR050297">
    <property type="entry name" value="LipidA_mod_glycosyltrf_83"/>
</dbReference>
<gene>
    <name evidence="11" type="ORF">ACFSXZ_28115</name>
</gene>
<dbReference type="PANTHER" id="PTHR33908">
    <property type="entry name" value="MANNOSYLTRANSFERASE YKCB-RELATED"/>
    <property type="match status" value="1"/>
</dbReference>
<evidence type="ECO:0000256" key="2">
    <source>
        <dbReference type="ARBA" id="ARBA00022475"/>
    </source>
</evidence>
<evidence type="ECO:0000256" key="3">
    <source>
        <dbReference type="ARBA" id="ARBA00022676"/>
    </source>
</evidence>
<evidence type="ECO:0000256" key="4">
    <source>
        <dbReference type="ARBA" id="ARBA00022679"/>
    </source>
</evidence>
<dbReference type="RefSeq" id="WP_378268229.1">
    <property type="nucleotide sequence ID" value="NZ_JBHUKR010000017.1"/>
</dbReference>
<dbReference type="Pfam" id="PF13231">
    <property type="entry name" value="PMT_2"/>
    <property type="match status" value="1"/>
</dbReference>
<evidence type="ECO:0000256" key="7">
    <source>
        <dbReference type="ARBA" id="ARBA00023136"/>
    </source>
</evidence>
<feature type="transmembrane region" description="Helical" evidence="9">
    <location>
        <begin position="419"/>
        <end position="439"/>
    </location>
</feature>
<dbReference type="EMBL" id="JBHUKR010000017">
    <property type="protein sequence ID" value="MFD2420202.1"/>
    <property type="molecule type" value="Genomic_DNA"/>
</dbReference>
<keyword evidence="2" id="KW-1003">Cell membrane</keyword>
<feature type="transmembrane region" description="Helical" evidence="9">
    <location>
        <begin position="209"/>
        <end position="225"/>
    </location>
</feature>
<proteinExistence type="predicted"/>
<keyword evidence="5 9" id="KW-0812">Transmembrane</keyword>
<feature type="transmembrane region" description="Helical" evidence="9">
    <location>
        <begin position="451"/>
        <end position="470"/>
    </location>
</feature>
<feature type="compositionally biased region" description="Low complexity" evidence="8">
    <location>
        <begin position="331"/>
        <end position="346"/>
    </location>
</feature>
<dbReference type="EC" id="2.4.-.-" evidence="11"/>
<feature type="transmembrane region" description="Helical" evidence="9">
    <location>
        <begin position="360"/>
        <end position="381"/>
    </location>
</feature>
<dbReference type="GO" id="GO:0016757">
    <property type="term" value="F:glycosyltransferase activity"/>
    <property type="evidence" value="ECO:0007669"/>
    <property type="project" value="UniProtKB-KW"/>
</dbReference>
<keyword evidence="3 11" id="KW-0328">Glycosyltransferase</keyword>
<reference evidence="12" key="1">
    <citation type="journal article" date="2019" name="Int. J. Syst. Evol. Microbiol.">
        <title>The Global Catalogue of Microorganisms (GCM) 10K type strain sequencing project: providing services to taxonomists for standard genome sequencing and annotation.</title>
        <authorList>
            <consortium name="The Broad Institute Genomics Platform"/>
            <consortium name="The Broad Institute Genome Sequencing Center for Infectious Disease"/>
            <person name="Wu L."/>
            <person name="Ma J."/>
        </authorList>
    </citation>
    <scope>NUCLEOTIDE SEQUENCE [LARGE SCALE GENOMIC DNA]</scope>
    <source>
        <strain evidence="12">CGMCC 4.7645</strain>
    </source>
</reference>